<dbReference type="Pfam" id="PF00171">
    <property type="entry name" value="Aldedh"/>
    <property type="match status" value="1"/>
</dbReference>
<reference evidence="7 8" key="1">
    <citation type="submission" date="2018-06" db="EMBL/GenBank/DDBJ databases">
        <title>Complete Genome Sequence of the Microcystin-Degrading Bacterium Sphingosinicella microcystinivorans Strain B-9.</title>
        <authorList>
            <person name="Jin H."/>
            <person name="Nishizawa T."/>
            <person name="Guo Y."/>
            <person name="Nishizawa A."/>
            <person name="Park H."/>
            <person name="Kato H."/>
            <person name="Tsuji K."/>
            <person name="Harada K."/>
        </authorList>
    </citation>
    <scope>NUCLEOTIDE SEQUENCE [LARGE SCALE GENOMIC DNA]</scope>
    <source>
        <strain evidence="7 8">B9</strain>
    </source>
</reference>
<feature type="domain" description="Aldehyde dehydrogenase" evidence="6">
    <location>
        <begin position="20"/>
        <end position="477"/>
    </location>
</feature>
<evidence type="ECO:0000256" key="1">
    <source>
        <dbReference type="ARBA" id="ARBA00009986"/>
    </source>
</evidence>
<dbReference type="SUPFAM" id="SSF53720">
    <property type="entry name" value="ALDH-like"/>
    <property type="match status" value="1"/>
</dbReference>
<protein>
    <submittedName>
        <fullName evidence="7">NAD-dependent succinate-semialdehyde dehydrogenase</fullName>
    </submittedName>
</protein>
<dbReference type="CDD" id="cd07103">
    <property type="entry name" value="ALDH_F5_SSADH_GabD"/>
    <property type="match status" value="1"/>
</dbReference>
<evidence type="ECO:0000256" key="5">
    <source>
        <dbReference type="RuleBase" id="RU003345"/>
    </source>
</evidence>
<dbReference type="Gene3D" id="3.40.309.10">
    <property type="entry name" value="Aldehyde Dehydrogenase, Chain A, domain 2"/>
    <property type="match status" value="1"/>
</dbReference>
<dbReference type="InterPro" id="IPR029510">
    <property type="entry name" value="Ald_DH_CS_GLU"/>
</dbReference>
<dbReference type="InterPro" id="IPR016161">
    <property type="entry name" value="Ald_DH/histidinol_DH"/>
</dbReference>
<keyword evidence="2 5" id="KW-0560">Oxidoreductase</keyword>
<evidence type="ECO:0000313" key="8">
    <source>
        <dbReference type="Proteomes" id="UP000275727"/>
    </source>
</evidence>
<dbReference type="PROSITE" id="PS00687">
    <property type="entry name" value="ALDEHYDE_DEHYDR_GLU"/>
    <property type="match status" value="1"/>
</dbReference>
<dbReference type="InterPro" id="IPR050740">
    <property type="entry name" value="Aldehyde_DH_Superfamily"/>
</dbReference>
<dbReference type="EMBL" id="AP018711">
    <property type="protein sequence ID" value="BBE34080.1"/>
    <property type="molecule type" value="Genomic_DNA"/>
</dbReference>
<dbReference type="GO" id="GO:0009450">
    <property type="term" value="P:gamma-aminobutyric acid catabolic process"/>
    <property type="evidence" value="ECO:0007669"/>
    <property type="project" value="InterPro"/>
</dbReference>
<keyword evidence="3" id="KW-0558">Oxidation</keyword>
<dbReference type="PROSITE" id="PS00070">
    <property type="entry name" value="ALDEHYDE_DEHYDR_CYS"/>
    <property type="match status" value="1"/>
</dbReference>
<dbReference type="GO" id="GO:0004777">
    <property type="term" value="F:succinate-semialdehyde dehydrogenase (NAD+) activity"/>
    <property type="evidence" value="ECO:0007669"/>
    <property type="project" value="TreeGrafter"/>
</dbReference>
<dbReference type="FunFam" id="3.40.309.10:FF:000004">
    <property type="entry name" value="Succinate-semialdehyde dehydrogenase I"/>
    <property type="match status" value="1"/>
</dbReference>
<evidence type="ECO:0000256" key="3">
    <source>
        <dbReference type="ARBA" id="ARBA00023097"/>
    </source>
</evidence>
<accession>A0AAD1D5Q8</accession>
<evidence type="ECO:0000256" key="2">
    <source>
        <dbReference type="ARBA" id="ARBA00023002"/>
    </source>
</evidence>
<organism evidence="7 8">
    <name type="scientific">Sphingosinicella microcystinivorans</name>
    <dbReference type="NCBI Taxonomy" id="335406"/>
    <lineage>
        <taxon>Bacteria</taxon>
        <taxon>Pseudomonadati</taxon>
        <taxon>Pseudomonadota</taxon>
        <taxon>Alphaproteobacteria</taxon>
        <taxon>Sphingomonadales</taxon>
        <taxon>Sphingosinicellaceae</taxon>
        <taxon>Sphingosinicella</taxon>
    </lineage>
</organism>
<dbReference type="PANTHER" id="PTHR43353:SF5">
    <property type="entry name" value="SUCCINATE-SEMIALDEHYDE DEHYDROGENASE, MITOCHONDRIAL"/>
    <property type="match status" value="1"/>
</dbReference>
<gene>
    <name evidence="7" type="ORF">SmB9_17380</name>
</gene>
<sequence length="485" mass="51234">MVELKDTGLLREAALIDGEWLPAAGRANVAVVDPATGAAVGYVPDCSAAETERAIAAAEAAWPEWRKRTAHERAALLERWHALVLDNLDDLARIMTAENGKPYAEAQGEIRYAASFIKWFAEEGRRVGARNVVSPDRDRRILVMVEPVGVAAAITPWNFPAAMITRKCAPALAAGCTVIIKPSDLTPFSALALVELAVRAGFPAGVINVVTGMPQDIGAAITASPMVRKLSFTGSTRVGALLYRQSADTVKKLSLELGGNAPLIVFEDADLDLAVSATIASKFRNGGQTCVCANRILVQDAVHDEFSARLAQAVSALKVAPGMEPGATIGPMVNQQTADKVRAHIDDALAKGGRVIASGSGREGGNFVLPVVIEGAKPDMICASEETFGPVAPLYRFGSEAEALDLANATPYGLASYFYTRDLSRAFRVAERLEAGMVALNTGTMAMEMAPFGGIKQSGLGREGGQSGIEEYLETKAFHIGGLNL</sequence>
<comment type="similarity">
    <text evidence="1 5">Belongs to the aldehyde dehydrogenase family.</text>
</comment>
<dbReference type="FunFam" id="3.40.605.10:FF:000026">
    <property type="entry name" value="Aldehyde dehydrogenase, putative"/>
    <property type="match status" value="1"/>
</dbReference>
<evidence type="ECO:0000259" key="6">
    <source>
        <dbReference type="Pfam" id="PF00171"/>
    </source>
</evidence>
<dbReference type="FunFam" id="3.40.605.10:FF:000005">
    <property type="entry name" value="Succinate-semialdehyde dehydrogenase I"/>
    <property type="match status" value="1"/>
</dbReference>
<feature type="active site" evidence="4">
    <location>
        <position position="256"/>
    </location>
</feature>
<dbReference type="Proteomes" id="UP000275727">
    <property type="component" value="Chromosome"/>
</dbReference>
<name>A0AAD1D5Q8_SPHMI</name>
<dbReference type="InterPro" id="IPR016163">
    <property type="entry name" value="Ald_DH_C"/>
</dbReference>
<dbReference type="NCBIfam" id="TIGR01780">
    <property type="entry name" value="SSADH"/>
    <property type="match status" value="1"/>
</dbReference>
<dbReference type="AlphaFoldDB" id="A0AAD1D5Q8"/>
<dbReference type="RefSeq" id="WP_126494620.1">
    <property type="nucleotide sequence ID" value="NZ_AP018711.1"/>
</dbReference>
<proteinExistence type="inferred from homology"/>
<dbReference type="InterPro" id="IPR015590">
    <property type="entry name" value="Aldehyde_DH_dom"/>
</dbReference>
<dbReference type="InterPro" id="IPR016160">
    <property type="entry name" value="Ald_DH_CS_CYS"/>
</dbReference>
<evidence type="ECO:0000313" key="7">
    <source>
        <dbReference type="EMBL" id="BBE34080.1"/>
    </source>
</evidence>
<evidence type="ECO:0000256" key="4">
    <source>
        <dbReference type="PROSITE-ProRule" id="PRU10007"/>
    </source>
</evidence>
<dbReference type="InterPro" id="IPR016162">
    <property type="entry name" value="Ald_DH_N"/>
</dbReference>
<dbReference type="Gene3D" id="3.40.605.10">
    <property type="entry name" value="Aldehyde Dehydrogenase, Chain A, domain 1"/>
    <property type="match status" value="1"/>
</dbReference>
<dbReference type="PANTHER" id="PTHR43353">
    <property type="entry name" value="SUCCINATE-SEMIALDEHYDE DEHYDROGENASE, MITOCHONDRIAL"/>
    <property type="match status" value="1"/>
</dbReference>
<dbReference type="InterPro" id="IPR010102">
    <property type="entry name" value="Succ_semiAld_DH"/>
</dbReference>
<dbReference type="KEGG" id="smic:SmB9_17380"/>